<evidence type="ECO:0000256" key="5">
    <source>
        <dbReference type="ARBA" id="ARBA00023237"/>
    </source>
</evidence>
<dbReference type="Proteomes" id="UP000192796">
    <property type="component" value="Unassembled WGS sequence"/>
</dbReference>
<evidence type="ECO:0000256" key="4">
    <source>
        <dbReference type="ARBA" id="ARBA00023136"/>
    </source>
</evidence>
<feature type="chain" id="PRO_5012506371" description="Transporter" evidence="6">
    <location>
        <begin position="20"/>
        <end position="420"/>
    </location>
</feature>
<reference evidence="7 8" key="1">
    <citation type="submission" date="2016-03" db="EMBL/GenBank/DDBJ databases">
        <title>Niastella vici sp. nov., isolated from farmland soil.</title>
        <authorList>
            <person name="Chen L."/>
            <person name="Wang D."/>
            <person name="Yang S."/>
            <person name="Wang G."/>
        </authorList>
    </citation>
    <scope>NUCLEOTIDE SEQUENCE [LARGE SCALE GENOMIC DNA]</scope>
    <source>
        <strain evidence="7 8">DJ57</strain>
    </source>
</reference>
<dbReference type="OrthoDB" id="920360at2"/>
<evidence type="ECO:0000256" key="1">
    <source>
        <dbReference type="ARBA" id="ARBA00004442"/>
    </source>
</evidence>
<keyword evidence="4" id="KW-0472">Membrane</keyword>
<dbReference type="RefSeq" id="WP_081147470.1">
    <property type="nucleotide sequence ID" value="NZ_LVYD01000044.1"/>
</dbReference>
<comment type="caution">
    <text evidence="7">The sequence shown here is derived from an EMBL/GenBank/DDBJ whole genome shotgun (WGS) entry which is preliminary data.</text>
</comment>
<keyword evidence="2" id="KW-1134">Transmembrane beta strand</keyword>
<dbReference type="SUPFAM" id="SSF56954">
    <property type="entry name" value="Outer membrane efflux proteins (OEP)"/>
    <property type="match status" value="1"/>
</dbReference>
<evidence type="ECO:0000313" key="7">
    <source>
        <dbReference type="EMBL" id="OQP63807.1"/>
    </source>
</evidence>
<name>A0A1V9FZQ4_9BACT</name>
<comment type="subcellular location">
    <subcellularLocation>
        <location evidence="1">Cell outer membrane</location>
    </subcellularLocation>
</comment>
<evidence type="ECO:0008006" key="9">
    <source>
        <dbReference type="Google" id="ProtNLM"/>
    </source>
</evidence>
<dbReference type="Gene3D" id="1.20.1600.10">
    <property type="entry name" value="Outer membrane efflux proteins (OEP)"/>
    <property type="match status" value="1"/>
</dbReference>
<evidence type="ECO:0000256" key="2">
    <source>
        <dbReference type="ARBA" id="ARBA00022452"/>
    </source>
</evidence>
<dbReference type="PANTHER" id="PTHR30026:SF20">
    <property type="entry name" value="OUTER MEMBRANE PROTEIN TOLC"/>
    <property type="match status" value="1"/>
</dbReference>
<evidence type="ECO:0000313" key="8">
    <source>
        <dbReference type="Proteomes" id="UP000192796"/>
    </source>
</evidence>
<organism evidence="7 8">
    <name type="scientific">Niastella vici</name>
    <dbReference type="NCBI Taxonomy" id="1703345"/>
    <lineage>
        <taxon>Bacteria</taxon>
        <taxon>Pseudomonadati</taxon>
        <taxon>Bacteroidota</taxon>
        <taxon>Chitinophagia</taxon>
        <taxon>Chitinophagales</taxon>
        <taxon>Chitinophagaceae</taxon>
        <taxon>Niastella</taxon>
    </lineage>
</organism>
<dbReference type="STRING" id="1703345.A3860_22990"/>
<evidence type="ECO:0000256" key="3">
    <source>
        <dbReference type="ARBA" id="ARBA00022692"/>
    </source>
</evidence>
<dbReference type="EMBL" id="LVYD01000044">
    <property type="protein sequence ID" value="OQP63807.1"/>
    <property type="molecule type" value="Genomic_DNA"/>
</dbReference>
<proteinExistence type="predicted"/>
<dbReference type="GO" id="GO:0015562">
    <property type="term" value="F:efflux transmembrane transporter activity"/>
    <property type="evidence" value="ECO:0007669"/>
    <property type="project" value="InterPro"/>
</dbReference>
<protein>
    <recommendedName>
        <fullName evidence="9">Transporter</fullName>
    </recommendedName>
</protein>
<keyword evidence="5" id="KW-0998">Cell outer membrane</keyword>
<dbReference type="GO" id="GO:1990281">
    <property type="term" value="C:efflux pump complex"/>
    <property type="evidence" value="ECO:0007669"/>
    <property type="project" value="TreeGrafter"/>
</dbReference>
<accession>A0A1V9FZQ4</accession>
<dbReference type="GO" id="GO:0015288">
    <property type="term" value="F:porin activity"/>
    <property type="evidence" value="ECO:0007669"/>
    <property type="project" value="TreeGrafter"/>
</dbReference>
<dbReference type="GO" id="GO:0009279">
    <property type="term" value="C:cell outer membrane"/>
    <property type="evidence" value="ECO:0007669"/>
    <property type="project" value="UniProtKB-SubCell"/>
</dbReference>
<dbReference type="PANTHER" id="PTHR30026">
    <property type="entry name" value="OUTER MEMBRANE PROTEIN TOLC"/>
    <property type="match status" value="1"/>
</dbReference>
<keyword evidence="8" id="KW-1185">Reference proteome</keyword>
<sequence>MKVKRIILFVILQSYLVTANSQDTVRFTLRHIFTEIDTAYPQLQYYESKIGSIRSSAEGARAWMPPTVSLALDRFPYQLPMIKEKTPDNQAGIMLSVQQMITNPAKLNAKRDYLASLENVQRNDMEWQKNVLHFTARLYYYRRYTAEQKLKLVKEYRELLNMLIKTARDKYAYNQADLATIFKAEASLSELANMETMLFAQIAESNIGLNTLMNRNVDAPFFIDTLLTPKDYGSDYLSAVDSAQLLRNDILSMQSRIQSMKLNTRWAATGSKPDFGVQVAHGQMFGMGNQFSIMGMITVPIVPWSSKMYKSEVKSMSYEIEAMQKEKNTMQLMAAQMTREKITMLLFEKKQLDNYDKNILPSYRRNLESNLLAWRQNTGNFFVLLDAWNMLLMKEMERIDKLGQVFIVQSEYEYQREIKQ</sequence>
<feature type="signal peptide" evidence="6">
    <location>
        <begin position="1"/>
        <end position="19"/>
    </location>
</feature>
<keyword evidence="3" id="KW-0812">Transmembrane</keyword>
<dbReference type="InterPro" id="IPR051906">
    <property type="entry name" value="TolC-like"/>
</dbReference>
<dbReference type="AlphaFoldDB" id="A0A1V9FZQ4"/>
<gene>
    <name evidence="7" type="ORF">A3860_22990</name>
</gene>
<keyword evidence="6" id="KW-0732">Signal</keyword>
<evidence type="ECO:0000256" key="6">
    <source>
        <dbReference type="SAM" id="SignalP"/>
    </source>
</evidence>